<feature type="signal peptide" evidence="1">
    <location>
        <begin position="1"/>
        <end position="19"/>
    </location>
</feature>
<keyword evidence="1" id="KW-0732">Signal</keyword>
<dbReference type="Proteomes" id="UP000605970">
    <property type="component" value="Unassembled WGS sequence"/>
</dbReference>
<comment type="caution">
    <text evidence="3">The sequence shown here is derived from an EMBL/GenBank/DDBJ whole genome shotgun (WGS) entry which is preliminary data.</text>
</comment>
<keyword evidence="4" id="KW-1185">Reference proteome</keyword>
<dbReference type="EMBL" id="JABEBT010000052">
    <property type="protein sequence ID" value="KAF7634730.1"/>
    <property type="molecule type" value="Genomic_DNA"/>
</dbReference>
<dbReference type="AlphaFoldDB" id="A0A8S9ZMT8"/>
<dbReference type="Pfam" id="PF03372">
    <property type="entry name" value="Exo_endo_phos"/>
    <property type="match status" value="1"/>
</dbReference>
<dbReference type="Gene3D" id="3.60.10.10">
    <property type="entry name" value="Endonuclease/exonuclease/phosphatase"/>
    <property type="match status" value="1"/>
</dbReference>
<protein>
    <submittedName>
        <fullName evidence="3">Endo/exonuclease/phosphatase domain-containing protein</fullName>
    </submittedName>
</protein>
<evidence type="ECO:0000313" key="3">
    <source>
        <dbReference type="EMBL" id="KAF7634730.1"/>
    </source>
</evidence>
<dbReference type="OrthoDB" id="421226at2759"/>
<feature type="chain" id="PRO_5035807973" evidence="1">
    <location>
        <begin position="20"/>
        <end position="216"/>
    </location>
</feature>
<dbReference type="InterPro" id="IPR036691">
    <property type="entry name" value="Endo/exonu/phosph_ase_sf"/>
</dbReference>
<dbReference type="InterPro" id="IPR005135">
    <property type="entry name" value="Endo/exonuclease/phosphatase"/>
</dbReference>
<gene>
    <name evidence="3" type="ORF">Mgra_00005878</name>
</gene>
<dbReference type="PANTHER" id="PTHR41349:SF1">
    <property type="entry name" value="PROTEIN CBG08683"/>
    <property type="match status" value="1"/>
</dbReference>
<evidence type="ECO:0000313" key="4">
    <source>
        <dbReference type="Proteomes" id="UP000605970"/>
    </source>
</evidence>
<sequence>MNNSLFAILLIILFKIINCEDIKIRIVTLNLWFGGIQASTQDKGLLKFAEHLAYLEPDIIALQEVLLGYEADIIAKYLNQIQNISSNKQQWKAVERKCLYTDTAILSKLKFVDYLDDGCNIAGNGASFELNGWRLNFFSVHLNTIDYGPETIQDNPKIAYEEVFKKEKGRIGELEQIFSEKQFQNWLNASQLTSEPWLLVGDFNTASHYDWIEETK</sequence>
<evidence type="ECO:0000256" key="1">
    <source>
        <dbReference type="SAM" id="SignalP"/>
    </source>
</evidence>
<feature type="domain" description="Endonuclease/exonuclease/phosphatase" evidence="2">
    <location>
        <begin position="27"/>
        <end position="212"/>
    </location>
</feature>
<reference evidence="3" key="1">
    <citation type="journal article" date="2020" name="Ecol. Evol.">
        <title>Genome structure and content of the rice root-knot nematode (Meloidogyne graminicola).</title>
        <authorList>
            <person name="Phan N.T."/>
            <person name="Danchin E.G.J."/>
            <person name="Klopp C."/>
            <person name="Perfus-Barbeoch L."/>
            <person name="Kozlowski D.K."/>
            <person name="Koutsovoulos G.D."/>
            <person name="Lopez-Roques C."/>
            <person name="Bouchez O."/>
            <person name="Zahm M."/>
            <person name="Besnard G."/>
            <person name="Bellafiore S."/>
        </authorList>
    </citation>
    <scope>NUCLEOTIDE SEQUENCE</scope>
    <source>
        <strain evidence="3">VN-18</strain>
    </source>
</reference>
<organism evidence="3 4">
    <name type="scientific">Meloidogyne graminicola</name>
    <dbReference type="NCBI Taxonomy" id="189291"/>
    <lineage>
        <taxon>Eukaryota</taxon>
        <taxon>Metazoa</taxon>
        <taxon>Ecdysozoa</taxon>
        <taxon>Nematoda</taxon>
        <taxon>Chromadorea</taxon>
        <taxon>Rhabditida</taxon>
        <taxon>Tylenchina</taxon>
        <taxon>Tylenchomorpha</taxon>
        <taxon>Tylenchoidea</taxon>
        <taxon>Meloidogynidae</taxon>
        <taxon>Meloidogyninae</taxon>
        <taxon>Meloidogyne</taxon>
    </lineage>
</organism>
<name>A0A8S9ZMT8_9BILA</name>
<proteinExistence type="predicted"/>
<dbReference type="PANTHER" id="PTHR41349">
    <property type="match status" value="1"/>
</dbReference>
<accession>A0A8S9ZMT8</accession>
<dbReference type="SUPFAM" id="SSF56219">
    <property type="entry name" value="DNase I-like"/>
    <property type="match status" value="1"/>
</dbReference>
<evidence type="ECO:0000259" key="2">
    <source>
        <dbReference type="Pfam" id="PF03372"/>
    </source>
</evidence>
<dbReference type="GO" id="GO:0003824">
    <property type="term" value="F:catalytic activity"/>
    <property type="evidence" value="ECO:0007669"/>
    <property type="project" value="InterPro"/>
</dbReference>